<dbReference type="Gene3D" id="3.30.450.330">
    <property type="match status" value="1"/>
</dbReference>
<evidence type="ECO:0000256" key="4">
    <source>
        <dbReference type="ARBA" id="ARBA00022618"/>
    </source>
</evidence>
<dbReference type="GO" id="GO:0000917">
    <property type="term" value="P:division septum assembly"/>
    <property type="evidence" value="ECO:0007669"/>
    <property type="project" value="UniProtKB-KW"/>
</dbReference>
<evidence type="ECO:0000256" key="10">
    <source>
        <dbReference type="ARBA" id="ARBA00022984"/>
    </source>
</evidence>
<keyword evidence="4 16" id="KW-0132">Cell division</keyword>
<keyword evidence="3 16" id="KW-0997">Cell inner membrane</keyword>
<keyword evidence="8 16" id="KW-0378">Hydrolase</keyword>
<comment type="subcellular location">
    <subcellularLocation>
        <location evidence="16">Cell inner membrane</location>
        <topology evidence="16">Single-pass membrane protein</topology>
    </subcellularLocation>
    <subcellularLocation>
        <location evidence="1">Membrane</location>
    </subcellularLocation>
</comment>
<dbReference type="InterPro" id="IPR005311">
    <property type="entry name" value="PBP_dimer"/>
</dbReference>
<evidence type="ECO:0000256" key="11">
    <source>
        <dbReference type="ARBA" id="ARBA00022989"/>
    </source>
</evidence>
<comment type="catalytic activity">
    <reaction evidence="16">
        <text>Preferential cleavage: (Ac)2-L-Lys-D-Ala-|-D-Ala. Also transpeptidation of peptidyl-alanyl moieties that are N-acyl substituents of D-alanine.</text>
        <dbReference type="EC" id="3.4.16.4"/>
    </reaction>
</comment>
<gene>
    <name evidence="16 19" type="primary">ftsI</name>
    <name evidence="19" type="ORF">VSP9026_00858</name>
</gene>
<comment type="similarity">
    <text evidence="16">Belongs to the transpeptidase family. FtsI subfamily.</text>
</comment>
<dbReference type="InterPro" id="IPR050515">
    <property type="entry name" value="Beta-lactam/transpept"/>
</dbReference>
<dbReference type="HAMAP" id="MF_02080">
    <property type="entry name" value="FtsI_transpept"/>
    <property type="match status" value="1"/>
</dbReference>
<reference evidence="19 20" key="1">
    <citation type="submission" date="2016-12" db="EMBL/GenBank/DDBJ databases">
        <authorList>
            <person name="Song W.-J."/>
            <person name="Kurnit D.M."/>
        </authorList>
    </citation>
    <scope>NUCLEOTIDE SEQUENCE [LARGE SCALE GENOMIC DNA]</scope>
    <source>
        <strain evidence="19 20">CECT 9026</strain>
    </source>
</reference>
<dbReference type="PANTHER" id="PTHR30627:SF1">
    <property type="entry name" value="PEPTIDOGLYCAN D,D-TRANSPEPTIDASE FTSI"/>
    <property type="match status" value="1"/>
</dbReference>
<evidence type="ECO:0000256" key="9">
    <source>
        <dbReference type="ARBA" id="ARBA00022960"/>
    </source>
</evidence>
<keyword evidence="7 16" id="KW-0812">Transmembrane</keyword>
<dbReference type="Pfam" id="PF03717">
    <property type="entry name" value="PBP_dimer"/>
    <property type="match status" value="1"/>
</dbReference>
<evidence type="ECO:0000256" key="5">
    <source>
        <dbReference type="ARBA" id="ARBA00022645"/>
    </source>
</evidence>
<dbReference type="SUPFAM" id="SSF56519">
    <property type="entry name" value="Penicillin binding protein dimerisation domain"/>
    <property type="match status" value="1"/>
</dbReference>
<evidence type="ECO:0000259" key="18">
    <source>
        <dbReference type="Pfam" id="PF03717"/>
    </source>
</evidence>
<dbReference type="EMBL" id="FSSB01000007">
    <property type="protein sequence ID" value="SIO93208.1"/>
    <property type="molecule type" value="Genomic_DNA"/>
</dbReference>
<dbReference type="PANTHER" id="PTHR30627">
    <property type="entry name" value="PEPTIDOGLYCAN D,D-TRANSPEPTIDASE"/>
    <property type="match status" value="1"/>
</dbReference>
<dbReference type="Gene3D" id="1.10.150.770">
    <property type="match status" value="1"/>
</dbReference>
<keyword evidence="2 16" id="KW-1003">Cell membrane</keyword>
<evidence type="ECO:0000256" key="7">
    <source>
        <dbReference type="ARBA" id="ARBA00022692"/>
    </source>
</evidence>
<dbReference type="InterPro" id="IPR001460">
    <property type="entry name" value="PCN-bd_Tpept"/>
</dbReference>
<protein>
    <recommendedName>
        <fullName evidence="16">Peptidoglycan D,D-transpeptidase FtsI</fullName>
        <ecNumber evidence="16">3.4.16.4</ecNumber>
    </recommendedName>
    <alternativeName>
        <fullName evidence="16">Penicillin-binding protein 3</fullName>
        <shortName evidence="16">PBP-3</shortName>
    </alternativeName>
</protein>
<dbReference type="RefSeq" id="WP_074371806.1">
    <property type="nucleotide sequence ID" value="NZ_AP024907.1"/>
</dbReference>
<feature type="domain" description="Penicillin-binding protein dimerisation" evidence="18">
    <location>
        <begin position="66"/>
        <end position="220"/>
    </location>
</feature>
<sequence length="573" mass="62916">MKKIEPSPQKQPSQSHVFIRWRFYIILFFVFSAFAILVGRTAYIQVIEPDNLVYQGDLRSIRAKTIPSARGIISDRNGEPLAVSVPVDAVWADPATIFKYHELDERNRWYALADVLGLDRQALIDKITDNKSRRFIYLQRQVNPPMAKYIRELKLKGVGLKSESRRYYPSGEVSAHLIGVTGIDGHGLEGVEKSYDNWLSGEAGKQVIRKDRYGRVVENIALEAKQEGKPLQLTIDQRIQAIAYRAVKQAKADHRATSASAVIVDVKSGAILAMVNAPSYNPNNRSDLQTFRMRNRVLTDAMEPGSTIKPFTEIAALENGVADPDTVIDTKNGVFRIGGSRVRDVSRVGKANLQKILQKSSNIGVAKLALRMPIQSLLGVYGSVGLGELSGLNLVGESVGIFPNRTRWSKFEIATLAFGYGISVTPIQLVHAYATLGNYGVYQPLHIIENNQQDMSKQVIDHDTAKLVLGYMETVTQPGGTATKAAIPGYRIAAKTGTSRKATKGGYSDEYVTITSGIAPVSDPRLALVVVVNEPQGDEYYGGSVAAPVFAEIMKGALQIMNIAPDDNQPRSK</sequence>
<evidence type="ECO:0000256" key="8">
    <source>
        <dbReference type="ARBA" id="ARBA00022801"/>
    </source>
</evidence>
<dbReference type="Pfam" id="PF00905">
    <property type="entry name" value="Transpeptidase"/>
    <property type="match status" value="1"/>
</dbReference>
<keyword evidence="14 16" id="KW-0131">Cell cycle</keyword>
<keyword evidence="10 16" id="KW-0573">Peptidoglycan synthesis</keyword>
<dbReference type="InterPro" id="IPR037532">
    <property type="entry name" value="FtsI_transpept"/>
</dbReference>
<keyword evidence="15 16" id="KW-0961">Cell wall biogenesis/degradation</keyword>
<dbReference type="GO" id="GO:0008658">
    <property type="term" value="F:penicillin binding"/>
    <property type="evidence" value="ECO:0007669"/>
    <property type="project" value="InterPro"/>
</dbReference>
<dbReference type="AlphaFoldDB" id="A0A1N6M183"/>
<proteinExistence type="inferred from homology"/>
<dbReference type="GO" id="GO:0071555">
    <property type="term" value="P:cell wall organization"/>
    <property type="evidence" value="ECO:0007669"/>
    <property type="project" value="UniProtKB-KW"/>
</dbReference>
<evidence type="ECO:0000259" key="17">
    <source>
        <dbReference type="Pfam" id="PF00905"/>
    </source>
</evidence>
<dbReference type="GO" id="GO:0043093">
    <property type="term" value="P:FtsZ-dependent cytokinesis"/>
    <property type="evidence" value="ECO:0007669"/>
    <property type="project" value="UniProtKB-UniRule"/>
</dbReference>
<dbReference type="InterPro" id="IPR012338">
    <property type="entry name" value="Beta-lactam/transpept-like"/>
</dbReference>
<evidence type="ECO:0000256" key="12">
    <source>
        <dbReference type="ARBA" id="ARBA00023136"/>
    </source>
</evidence>
<accession>A0A1N6M183</accession>
<keyword evidence="9 16" id="KW-0133">Cell shape</keyword>
<evidence type="ECO:0000256" key="3">
    <source>
        <dbReference type="ARBA" id="ARBA00022519"/>
    </source>
</evidence>
<feature type="domain" description="Penicillin-binding protein transpeptidase" evidence="17">
    <location>
        <begin position="260"/>
        <end position="555"/>
    </location>
</feature>
<keyword evidence="12 16" id="KW-0472">Membrane</keyword>
<comment type="pathway">
    <text evidence="16">Cell wall biogenesis; peptidoglycan biosynthesis.</text>
</comment>
<evidence type="ECO:0000256" key="1">
    <source>
        <dbReference type="ARBA" id="ARBA00004370"/>
    </source>
</evidence>
<keyword evidence="6 16" id="KW-0645">Protease</keyword>
<dbReference type="Gene3D" id="3.90.1310.10">
    <property type="entry name" value="Penicillin-binding protein 2a (Domain 2)"/>
    <property type="match status" value="1"/>
</dbReference>
<dbReference type="GO" id="GO:0005886">
    <property type="term" value="C:plasma membrane"/>
    <property type="evidence" value="ECO:0007669"/>
    <property type="project" value="UniProtKB-SubCell"/>
</dbReference>
<keyword evidence="19" id="KW-0808">Transferase</keyword>
<dbReference type="UniPathway" id="UPA00219"/>
<dbReference type="InterPro" id="IPR036138">
    <property type="entry name" value="PBP_dimer_sf"/>
</dbReference>
<evidence type="ECO:0000256" key="14">
    <source>
        <dbReference type="ARBA" id="ARBA00023306"/>
    </source>
</evidence>
<dbReference type="GO" id="GO:0009252">
    <property type="term" value="P:peptidoglycan biosynthetic process"/>
    <property type="evidence" value="ECO:0007669"/>
    <property type="project" value="UniProtKB-UniRule"/>
</dbReference>
<dbReference type="GO" id="GO:0008360">
    <property type="term" value="P:regulation of cell shape"/>
    <property type="evidence" value="ECO:0007669"/>
    <property type="project" value="UniProtKB-KW"/>
</dbReference>
<comment type="function">
    <text evidence="16">Catalyzes cross-linking of the peptidoglycan cell wall at the division septum.</text>
</comment>
<dbReference type="Proteomes" id="UP000184774">
    <property type="component" value="Unassembled WGS sequence"/>
</dbReference>
<dbReference type="Gene3D" id="3.40.710.10">
    <property type="entry name" value="DD-peptidase/beta-lactamase superfamily"/>
    <property type="match status" value="1"/>
</dbReference>
<evidence type="ECO:0000313" key="19">
    <source>
        <dbReference type="EMBL" id="SIO93208.1"/>
    </source>
</evidence>
<feature type="active site" description="Acyl-ester intermediate" evidence="16">
    <location>
        <position position="306"/>
    </location>
</feature>
<evidence type="ECO:0000256" key="6">
    <source>
        <dbReference type="ARBA" id="ARBA00022670"/>
    </source>
</evidence>
<dbReference type="GO" id="GO:0009002">
    <property type="term" value="F:serine-type D-Ala-D-Ala carboxypeptidase activity"/>
    <property type="evidence" value="ECO:0007669"/>
    <property type="project" value="UniProtKB-UniRule"/>
</dbReference>
<dbReference type="EC" id="3.4.16.4" evidence="16"/>
<feature type="transmembrane region" description="Helical" evidence="16">
    <location>
        <begin position="21"/>
        <end position="43"/>
    </location>
</feature>
<dbReference type="SUPFAM" id="SSF56601">
    <property type="entry name" value="beta-lactamase/transpeptidase-like"/>
    <property type="match status" value="1"/>
</dbReference>
<dbReference type="GO" id="GO:0006508">
    <property type="term" value="P:proteolysis"/>
    <property type="evidence" value="ECO:0007669"/>
    <property type="project" value="UniProtKB-KW"/>
</dbReference>
<dbReference type="GO" id="GO:0008955">
    <property type="term" value="F:peptidoglycan glycosyltransferase activity"/>
    <property type="evidence" value="ECO:0007669"/>
    <property type="project" value="InterPro"/>
</dbReference>
<organism evidence="19 20">
    <name type="scientific">Vibrio spartinae</name>
    <dbReference type="NCBI Taxonomy" id="1918945"/>
    <lineage>
        <taxon>Bacteria</taxon>
        <taxon>Pseudomonadati</taxon>
        <taxon>Pseudomonadota</taxon>
        <taxon>Gammaproteobacteria</taxon>
        <taxon>Vibrionales</taxon>
        <taxon>Vibrionaceae</taxon>
        <taxon>Vibrio</taxon>
    </lineage>
</organism>
<keyword evidence="5 16" id="KW-0121">Carboxypeptidase</keyword>
<evidence type="ECO:0000313" key="20">
    <source>
        <dbReference type="Proteomes" id="UP000184774"/>
    </source>
</evidence>
<keyword evidence="19" id="KW-0328">Glycosyltransferase</keyword>
<evidence type="ECO:0000256" key="13">
    <source>
        <dbReference type="ARBA" id="ARBA00023210"/>
    </source>
</evidence>
<evidence type="ECO:0000256" key="15">
    <source>
        <dbReference type="ARBA" id="ARBA00023316"/>
    </source>
</evidence>
<name>A0A1N6M183_9VIBR</name>
<keyword evidence="11 16" id="KW-1133">Transmembrane helix</keyword>
<keyword evidence="13 16" id="KW-0717">Septation</keyword>
<evidence type="ECO:0000256" key="2">
    <source>
        <dbReference type="ARBA" id="ARBA00022475"/>
    </source>
</evidence>
<evidence type="ECO:0000256" key="16">
    <source>
        <dbReference type="HAMAP-Rule" id="MF_02080"/>
    </source>
</evidence>
<dbReference type="OrthoDB" id="9789078at2"/>